<sequence>MKKFFCITGMSAVFMLVFNFVALAQDEEVKVRNANEDPEPVVVEKGFKKENLFTGGGATASFYSGGSLLGASPVLGYKLNDYFDAGVVVNYVYQGNRDRYVYNDKFRQHVFGPGVFARAYPLPFLFAQVQLEQNFTIQRYYGAGSATADLKTNTSATSFLVGGGLSTGRVKGGTTFFYFSVLADILKNRNSPYVDVDYYGTPDERIRIVPVLRAGVNVGLFQKRYNRYDPEY</sequence>
<keyword evidence="3" id="KW-1185">Reference proteome</keyword>
<feature type="chain" id="PRO_5045741634" description="Outer membrane protein beta-barrel domain-containing protein" evidence="1">
    <location>
        <begin position="25"/>
        <end position="232"/>
    </location>
</feature>
<accession>A0ABZ0WCF7</accession>
<dbReference type="RefSeq" id="WP_114792104.1">
    <property type="nucleotide sequence ID" value="NZ_CP139960.1"/>
</dbReference>
<evidence type="ECO:0000313" key="2">
    <source>
        <dbReference type="EMBL" id="WQD40409.1"/>
    </source>
</evidence>
<reference evidence="2 3" key="1">
    <citation type="submission" date="2023-12" db="EMBL/GenBank/DDBJ databases">
        <title>Genome sequencing and assembly of bacterial species from a model synthetic community.</title>
        <authorList>
            <person name="Hogle S.L."/>
        </authorList>
    </citation>
    <scope>NUCLEOTIDE SEQUENCE [LARGE SCALE GENOMIC DNA]</scope>
    <source>
        <strain evidence="2 3">HAMBI_3031</strain>
    </source>
</reference>
<name>A0ABZ0WCF7_9BACT</name>
<dbReference type="EMBL" id="CP139960">
    <property type="protein sequence ID" value="WQD40409.1"/>
    <property type="molecule type" value="Genomic_DNA"/>
</dbReference>
<evidence type="ECO:0000256" key="1">
    <source>
        <dbReference type="SAM" id="SignalP"/>
    </source>
</evidence>
<organism evidence="2 3">
    <name type="scientific">Niabella yanshanensis</name>
    <dbReference type="NCBI Taxonomy" id="577386"/>
    <lineage>
        <taxon>Bacteria</taxon>
        <taxon>Pseudomonadati</taxon>
        <taxon>Bacteroidota</taxon>
        <taxon>Chitinophagia</taxon>
        <taxon>Chitinophagales</taxon>
        <taxon>Chitinophagaceae</taxon>
        <taxon>Niabella</taxon>
    </lineage>
</organism>
<evidence type="ECO:0008006" key="4">
    <source>
        <dbReference type="Google" id="ProtNLM"/>
    </source>
</evidence>
<evidence type="ECO:0000313" key="3">
    <source>
        <dbReference type="Proteomes" id="UP001325680"/>
    </source>
</evidence>
<protein>
    <recommendedName>
        <fullName evidence="4">Outer membrane protein beta-barrel domain-containing protein</fullName>
    </recommendedName>
</protein>
<gene>
    <name evidence="2" type="ORF">U0035_09650</name>
</gene>
<proteinExistence type="predicted"/>
<dbReference type="Proteomes" id="UP001325680">
    <property type="component" value="Chromosome"/>
</dbReference>
<keyword evidence="1" id="KW-0732">Signal</keyword>
<feature type="signal peptide" evidence="1">
    <location>
        <begin position="1"/>
        <end position="24"/>
    </location>
</feature>